<reference evidence="2 3" key="1">
    <citation type="journal article" date="2012" name="PLoS Pathog.">
        <title>Diverse lifestyles and strategies of plant pathogenesis encoded in the genomes of eighteen Dothideomycetes fungi.</title>
        <authorList>
            <person name="Ohm R.A."/>
            <person name="Feau N."/>
            <person name="Henrissat B."/>
            <person name="Schoch C.L."/>
            <person name="Horwitz B.A."/>
            <person name="Barry K.W."/>
            <person name="Condon B.J."/>
            <person name="Copeland A.C."/>
            <person name="Dhillon B."/>
            <person name="Glaser F."/>
            <person name="Hesse C.N."/>
            <person name="Kosti I."/>
            <person name="LaButti K."/>
            <person name="Lindquist E.A."/>
            <person name="Lucas S."/>
            <person name="Salamov A.A."/>
            <person name="Bradshaw R.E."/>
            <person name="Ciuffetti L."/>
            <person name="Hamelin R.C."/>
            <person name="Kema G.H.J."/>
            <person name="Lawrence C."/>
            <person name="Scott J.A."/>
            <person name="Spatafora J.W."/>
            <person name="Turgeon B.G."/>
            <person name="de Wit P.J.G.M."/>
            <person name="Zhong S."/>
            <person name="Goodwin S.B."/>
            <person name="Grigoriev I.V."/>
        </authorList>
    </citation>
    <scope>NUCLEOTIDE SEQUENCE [LARGE SCALE GENOMIC DNA]</scope>
    <source>
        <strain evidence="2 3">SO2202</strain>
    </source>
</reference>
<dbReference type="OrthoDB" id="3640029at2759"/>
<evidence type="ECO:0000313" key="2">
    <source>
        <dbReference type="EMBL" id="EMF13453.1"/>
    </source>
</evidence>
<dbReference type="AlphaFoldDB" id="M3CI40"/>
<evidence type="ECO:0000313" key="3">
    <source>
        <dbReference type="Proteomes" id="UP000016931"/>
    </source>
</evidence>
<name>M3CI40_SPHMS</name>
<dbReference type="Proteomes" id="UP000016931">
    <property type="component" value="Unassembled WGS sequence"/>
</dbReference>
<gene>
    <name evidence="2" type="ORF">SEPMUDRAFT_116492</name>
</gene>
<accession>M3CI40</accession>
<dbReference type="RefSeq" id="XP_016761574.1">
    <property type="nucleotide sequence ID" value="XM_016901265.1"/>
</dbReference>
<keyword evidence="3" id="KW-1185">Reference proteome</keyword>
<proteinExistence type="predicted"/>
<feature type="compositionally biased region" description="Low complexity" evidence="1">
    <location>
        <begin position="22"/>
        <end position="49"/>
    </location>
</feature>
<evidence type="ECO:0008006" key="4">
    <source>
        <dbReference type="Google" id="ProtNLM"/>
    </source>
</evidence>
<sequence length="260" mass="28267">MMMNQLDAKIFGHYDERRESEVSAAESNSATNSNTSYSTAPTPASTSSPGQTNTFIGKVEPHDDDMLDAVDAKPAISSLDSLLRTSSSASTTSPHHHHLSDLSEVASSKKPSVQAIVVHLESVVRTFIDAINNRTLTLDHPVTASFDPKFTANTPPPWPQGTEDLAEYLRRLITLTAQTEYKMVIQGLDTHVYKNGHAGVFVTSDVLGVPPDVVRHVVAIFRFRKRDGFWRCFIVEEIIGIENTADGEPGSIGGGFAGPF</sequence>
<dbReference type="EMBL" id="KB456263">
    <property type="protein sequence ID" value="EMF13453.1"/>
    <property type="molecule type" value="Genomic_DNA"/>
</dbReference>
<feature type="region of interest" description="Disordered" evidence="1">
    <location>
        <begin position="17"/>
        <end position="61"/>
    </location>
</feature>
<evidence type="ECO:0000256" key="1">
    <source>
        <dbReference type="SAM" id="MobiDB-lite"/>
    </source>
</evidence>
<organism evidence="2 3">
    <name type="scientific">Sphaerulina musiva (strain SO2202)</name>
    <name type="common">Poplar stem canker fungus</name>
    <name type="synonym">Septoria musiva</name>
    <dbReference type="NCBI Taxonomy" id="692275"/>
    <lineage>
        <taxon>Eukaryota</taxon>
        <taxon>Fungi</taxon>
        <taxon>Dikarya</taxon>
        <taxon>Ascomycota</taxon>
        <taxon>Pezizomycotina</taxon>
        <taxon>Dothideomycetes</taxon>
        <taxon>Dothideomycetidae</taxon>
        <taxon>Mycosphaerellales</taxon>
        <taxon>Mycosphaerellaceae</taxon>
        <taxon>Sphaerulina</taxon>
    </lineage>
</organism>
<feature type="region of interest" description="Disordered" evidence="1">
    <location>
        <begin position="86"/>
        <end position="105"/>
    </location>
</feature>
<dbReference type="HOGENOM" id="CLU_1070261_0_0_1"/>
<dbReference type="InterPro" id="IPR032710">
    <property type="entry name" value="NTF2-like_dom_sf"/>
</dbReference>
<protein>
    <recommendedName>
        <fullName evidence="4">SnoaL-like domain-containing protein</fullName>
    </recommendedName>
</protein>
<dbReference type="GeneID" id="27898402"/>
<dbReference type="SUPFAM" id="SSF54427">
    <property type="entry name" value="NTF2-like"/>
    <property type="match status" value="1"/>
</dbReference>